<gene>
    <name evidence="3" type="ORF">EGT49_11465</name>
</gene>
<name>A0A4Z0JGG7_9LACO</name>
<feature type="compositionally biased region" description="Basic and acidic residues" evidence="1">
    <location>
        <begin position="155"/>
        <end position="167"/>
    </location>
</feature>
<dbReference type="OrthoDB" id="1771364at2"/>
<evidence type="ECO:0000313" key="3">
    <source>
        <dbReference type="EMBL" id="TGD21283.1"/>
    </source>
</evidence>
<evidence type="ECO:0008006" key="5">
    <source>
        <dbReference type="Google" id="ProtNLM"/>
    </source>
</evidence>
<reference evidence="3 4" key="1">
    <citation type="submission" date="2018-10" db="EMBL/GenBank/DDBJ databases">
        <title>Lactobacillus sp. R7 and Lactobacillus sp. R19 isolated from fermented mustard green product of Taiwan.</title>
        <authorList>
            <person name="Lin S.-T."/>
        </authorList>
    </citation>
    <scope>NUCLEOTIDE SEQUENCE [LARGE SCALE GENOMIC DNA]</scope>
    <source>
        <strain evidence="3 4">BCRC 81127</strain>
    </source>
</reference>
<keyword evidence="4" id="KW-1185">Reference proteome</keyword>
<sequence length="263" mass="28852">MRMKHKIVLSFAVLFSLMFVNQTSLVNADLLDSTQNTLNTQKDTPVPNALVDQTNGDSQKTQKVITDADLLGKDFTMKIGDPVPTAKEFQATSKDQDGKDQQVKVDLNQADLNEPGKYQVKLSTPDGQTKTVFLTVLKKEVTEKPAEQVPSQTDSVKDNQADKTDETDKTEEADETNVSDETHKVEPKTQVVANNSGSVMYGTVYCAPVNSVKKDNQTPQTKHPSGHMIYLPQAGNKSGFIPKILGIVIGFSTLVGIDIKKFH</sequence>
<dbReference type="AlphaFoldDB" id="A0A4Z0JGG7"/>
<feature type="signal peptide" evidence="2">
    <location>
        <begin position="1"/>
        <end position="28"/>
    </location>
</feature>
<feature type="region of interest" description="Disordered" evidence="1">
    <location>
        <begin position="143"/>
        <end position="187"/>
    </location>
</feature>
<feature type="chain" id="PRO_5021268657" description="DUF5011 domain-containing protein" evidence="2">
    <location>
        <begin position="29"/>
        <end position="263"/>
    </location>
</feature>
<organism evidence="3 4">
    <name type="scientific">Companilactobacillus suantsaicola</name>
    <dbReference type="NCBI Taxonomy" id="2487723"/>
    <lineage>
        <taxon>Bacteria</taxon>
        <taxon>Bacillati</taxon>
        <taxon>Bacillota</taxon>
        <taxon>Bacilli</taxon>
        <taxon>Lactobacillales</taxon>
        <taxon>Lactobacillaceae</taxon>
        <taxon>Companilactobacillus</taxon>
    </lineage>
</organism>
<evidence type="ECO:0000256" key="1">
    <source>
        <dbReference type="SAM" id="MobiDB-lite"/>
    </source>
</evidence>
<proteinExistence type="predicted"/>
<evidence type="ECO:0000313" key="4">
    <source>
        <dbReference type="Proteomes" id="UP000298021"/>
    </source>
</evidence>
<dbReference type="InterPro" id="IPR013783">
    <property type="entry name" value="Ig-like_fold"/>
</dbReference>
<accession>A0A4Z0JGG7</accession>
<feature type="compositionally biased region" description="Acidic residues" evidence="1">
    <location>
        <begin position="168"/>
        <end position="178"/>
    </location>
</feature>
<dbReference type="EMBL" id="RKLY01000041">
    <property type="protein sequence ID" value="TGD21283.1"/>
    <property type="molecule type" value="Genomic_DNA"/>
</dbReference>
<dbReference type="Gene3D" id="2.60.40.10">
    <property type="entry name" value="Immunoglobulins"/>
    <property type="match status" value="1"/>
</dbReference>
<comment type="caution">
    <text evidence="3">The sequence shown here is derived from an EMBL/GenBank/DDBJ whole genome shotgun (WGS) entry which is preliminary data.</text>
</comment>
<dbReference type="Proteomes" id="UP000298021">
    <property type="component" value="Unassembled WGS sequence"/>
</dbReference>
<evidence type="ECO:0000256" key="2">
    <source>
        <dbReference type="SAM" id="SignalP"/>
    </source>
</evidence>
<protein>
    <recommendedName>
        <fullName evidence="5">DUF5011 domain-containing protein</fullName>
    </recommendedName>
</protein>
<dbReference type="RefSeq" id="WP_135374443.1">
    <property type="nucleotide sequence ID" value="NZ_RKLY01000041.1"/>
</dbReference>
<keyword evidence="2" id="KW-0732">Signal</keyword>